<feature type="compositionally biased region" description="Polar residues" evidence="2">
    <location>
        <begin position="34"/>
        <end position="43"/>
    </location>
</feature>
<feature type="region of interest" description="Disordered" evidence="2">
    <location>
        <begin position="177"/>
        <end position="205"/>
    </location>
</feature>
<feature type="coiled-coil region" evidence="1">
    <location>
        <begin position="60"/>
        <end position="101"/>
    </location>
</feature>
<feature type="compositionally biased region" description="Polar residues" evidence="2">
    <location>
        <begin position="191"/>
        <end position="202"/>
    </location>
</feature>
<gene>
    <name evidence="3" type="ORF">QBC47DRAFT_456148</name>
</gene>
<keyword evidence="1" id="KW-0175">Coiled coil</keyword>
<evidence type="ECO:0000313" key="3">
    <source>
        <dbReference type="EMBL" id="KAK1760398.1"/>
    </source>
</evidence>
<keyword evidence="4" id="KW-1185">Reference proteome</keyword>
<organism evidence="3 4">
    <name type="scientific">Echria macrotheca</name>
    <dbReference type="NCBI Taxonomy" id="438768"/>
    <lineage>
        <taxon>Eukaryota</taxon>
        <taxon>Fungi</taxon>
        <taxon>Dikarya</taxon>
        <taxon>Ascomycota</taxon>
        <taxon>Pezizomycotina</taxon>
        <taxon>Sordariomycetes</taxon>
        <taxon>Sordariomycetidae</taxon>
        <taxon>Sordariales</taxon>
        <taxon>Schizotheciaceae</taxon>
        <taxon>Echria</taxon>
    </lineage>
</organism>
<dbReference type="EMBL" id="MU839827">
    <property type="protein sequence ID" value="KAK1760398.1"/>
    <property type="molecule type" value="Genomic_DNA"/>
</dbReference>
<feature type="compositionally biased region" description="Basic residues" evidence="2">
    <location>
        <begin position="156"/>
        <end position="165"/>
    </location>
</feature>
<feature type="region of interest" description="Disordered" evidence="2">
    <location>
        <begin position="304"/>
        <end position="354"/>
    </location>
</feature>
<protein>
    <submittedName>
        <fullName evidence="3">Uncharacterized protein</fullName>
    </submittedName>
</protein>
<dbReference type="Proteomes" id="UP001239445">
    <property type="component" value="Unassembled WGS sequence"/>
</dbReference>
<sequence>MDVDQQTVPENAITVSCPDPLLSTAVPAKEAPVSATSSSTVMEASQPVPEPSPQSLPEQVTKLENSIALLQTAYNLQEQENMSLEDRVRLLEHRMNTVTAQATRTEHRFNDSLGRHRRRTGSEEQVNDATAATAAATIEANTPIPAGPDPSAIPNRPRRRSHRQAARWARYLQNRRFREGPPGQSPHVHMTPSQDAGVSHPQSPHPHPGLYHPGGPGIGMGIIPNGPAPPVFPYAAYCVDPPQFGPSMYPVPVPAPYHLPPPPPPPGWRSMYPLPPSFPAPYVGEQSYSLTGYYPGGWAEMQDSWAQEESSPERGMMDHGGGGETSQEGNASEDAGGGDNEEMAYDDSVVVVVS</sequence>
<evidence type="ECO:0000313" key="4">
    <source>
        <dbReference type="Proteomes" id="UP001239445"/>
    </source>
</evidence>
<accession>A0AAJ0BND3</accession>
<proteinExistence type="predicted"/>
<dbReference type="AlphaFoldDB" id="A0AAJ0BND3"/>
<feature type="region of interest" description="Disordered" evidence="2">
    <location>
        <begin position="138"/>
        <end position="165"/>
    </location>
</feature>
<name>A0AAJ0BND3_9PEZI</name>
<feature type="region of interest" description="Disordered" evidence="2">
    <location>
        <begin position="28"/>
        <end position="56"/>
    </location>
</feature>
<evidence type="ECO:0000256" key="2">
    <source>
        <dbReference type="SAM" id="MobiDB-lite"/>
    </source>
</evidence>
<comment type="caution">
    <text evidence="3">The sequence shown here is derived from an EMBL/GenBank/DDBJ whole genome shotgun (WGS) entry which is preliminary data.</text>
</comment>
<reference evidence="3" key="1">
    <citation type="submission" date="2023-06" db="EMBL/GenBank/DDBJ databases">
        <title>Genome-scale phylogeny and comparative genomics of the fungal order Sordariales.</title>
        <authorList>
            <consortium name="Lawrence Berkeley National Laboratory"/>
            <person name="Hensen N."/>
            <person name="Bonometti L."/>
            <person name="Westerberg I."/>
            <person name="Brannstrom I.O."/>
            <person name="Guillou S."/>
            <person name="Cros-Aarteil S."/>
            <person name="Calhoun S."/>
            <person name="Haridas S."/>
            <person name="Kuo A."/>
            <person name="Mondo S."/>
            <person name="Pangilinan J."/>
            <person name="Riley R."/>
            <person name="Labutti K."/>
            <person name="Andreopoulos B."/>
            <person name="Lipzen A."/>
            <person name="Chen C."/>
            <person name="Yanf M."/>
            <person name="Daum C."/>
            <person name="Ng V."/>
            <person name="Clum A."/>
            <person name="Steindorff A."/>
            <person name="Ohm R."/>
            <person name="Martin F."/>
            <person name="Silar P."/>
            <person name="Natvig D."/>
            <person name="Lalanne C."/>
            <person name="Gautier V."/>
            <person name="Ament-Velasquez S.L."/>
            <person name="Kruys A."/>
            <person name="Hutchinson M.I."/>
            <person name="Powell A.J."/>
            <person name="Barry K."/>
            <person name="Miller A.N."/>
            <person name="Grigoriev I.V."/>
            <person name="Debuchy R."/>
            <person name="Gladieux P."/>
            <person name="Thoren M.H."/>
            <person name="Johannesson H."/>
        </authorList>
    </citation>
    <scope>NUCLEOTIDE SEQUENCE</scope>
    <source>
        <strain evidence="3">PSN4</strain>
    </source>
</reference>
<evidence type="ECO:0000256" key="1">
    <source>
        <dbReference type="SAM" id="Coils"/>
    </source>
</evidence>